<dbReference type="OrthoDB" id="654620at2"/>
<dbReference type="eggNOG" id="ENOG50336EM">
    <property type="taxonomic scope" value="Bacteria"/>
</dbReference>
<keyword evidence="2" id="KW-1185">Reference proteome</keyword>
<dbReference type="EMBL" id="AMZN01000044">
    <property type="protein sequence ID" value="ELR71190.1"/>
    <property type="molecule type" value="Genomic_DNA"/>
</dbReference>
<dbReference type="AlphaFoldDB" id="L8JQQ7"/>
<evidence type="ECO:0000313" key="1">
    <source>
        <dbReference type="EMBL" id="ELR71190.1"/>
    </source>
</evidence>
<organism evidence="1 2">
    <name type="scientific">Fulvivirga imtechensis AK7</name>
    <dbReference type="NCBI Taxonomy" id="1237149"/>
    <lineage>
        <taxon>Bacteria</taxon>
        <taxon>Pseudomonadati</taxon>
        <taxon>Bacteroidota</taxon>
        <taxon>Cytophagia</taxon>
        <taxon>Cytophagales</taxon>
        <taxon>Fulvivirgaceae</taxon>
        <taxon>Fulvivirga</taxon>
    </lineage>
</organism>
<comment type="caution">
    <text evidence="1">The sequence shown here is derived from an EMBL/GenBank/DDBJ whole genome shotgun (WGS) entry which is preliminary data.</text>
</comment>
<dbReference type="Proteomes" id="UP000011135">
    <property type="component" value="Unassembled WGS sequence"/>
</dbReference>
<protein>
    <submittedName>
        <fullName evidence="1">Uncharacterized protein</fullName>
    </submittedName>
</protein>
<name>L8JQQ7_9BACT</name>
<proteinExistence type="predicted"/>
<gene>
    <name evidence="1" type="ORF">C900_02994</name>
</gene>
<dbReference type="RefSeq" id="WP_009580331.1">
    <property type="nucleotide sequence ID" value="NZ_AMZN01000044.1"/>
</dbReference>
<sequence length="337" mass="38905">MRYETLLSVVYSHQYYRSGKFRGFGILPATGTERLFRSYGIIIRELEAGFTLLFKEENSGESLIRKLRQKLRFTFYIASKDRMFMNYSNIPGDLDGYWLSNLNVNGSDPSLIHQDAFLGERDRIQFVSSPADITRGMTDGSAVDIEDMFGEQIFQGVKEELSESYLKTLLSEHDYLTITVNGQANRYYNKPGVKQLVGVIDIVLDPESPGHSFDAIKGAEYKVAIDTRPTTWRYNLINRDEYKYADFKIYSGKNVVPTTAAEEKKMITGEKAYFIETTTPIPLKERYENALELEMVKIETDRNIKRRISLPVPDINKVKVIREADAYRAYSEMYIYF</sequence>
<evidence type="ECO:0000313" key="2">
    <source>
        <dbReference type="Proteomes" id="UP000011135"/>
    </source>
</evidence>
<accession>L8JQQ7</accession>
<reference evidence="1 2" key="1">
    <citation type="submission" date="2012-12" db="EMBL/GenBank/DDBJ databases">
        <title>Genome assembly of Fulvivirga imtechensis AK7.</title>
        <authorList>
            <person name="Nupur N."/>
            <person name="Khatri I."/>
            <person name="Kumar R."/>
            <person name="Subramanian S."/>
            <person name="Pinnaka A."/>
        </authorList>
    </citation>
    <scope>NUCLEOTIDE SEQUENCE [LARGE SCALE GENOMIC DNA]</scope>
    <source>
        <strain evidence="1 2">AK7</strain>
    </source>
</reference>
<dbReference type="STRING" id="1237149.C900_02994"/>